<keyword evidence="2" id="KW-1185">Reference proteome</keyword>
<proteinExistence type="predicted"/>
<sequence length="137" mass="15886">MYHRRHVATVERLSRLMTPVQAFDEVCNRRQIDRVRKNSTSSQYVFCFFNCFAILRPGFWGIREERVNMCKLSLGNNLGNSPVTGFHHLIASRLRAGFNLPVEVVEFGETVGTEKGKRYVSQRLNSKRSMVFEMDPI</sequence>
<dbReference type="AlphaFoldDB" id="A0A6A4GLL7"/>
<accession>A0A6A4GLL7</accession>
<evidence type="ECO:0000313" key="1">
    <source>
        <dbReference type="EMBL" id="KAE9386571.1"/>
    </source>
</evidence>
<protein>
    <submittedName>
        <fullName evidence="1">Uncharacterized protein</fullName>
    </submittedName>
</protein>
<reference evidence="1" key="1">
    <citation type="journal article" date="2019" name="Environ. Microbiol.">
        <title>Fungal ecological strategies reflected in gene transcription - a case study of two litter decomposers.</title>
        <authorList>
            <person name="Barbi F."/>
            <person name="Kohler A."/>
            <person name="Barry K."/>
            <person name="Baskaran P."/>
            <person name="Daum C."/>
            <person name="Fauchery L."/>
            <person name="Ihrmark K."/>
            <person name="Kuo A."/>
            <person name="LaButti K."/>
            <person name="Lipzen A."/>
            <person name="Morin E."/>
            <person name="Grigoriev I.V."/>
            <person name="Henrissat B."/>
            <person name="Lindahl B."/>
            <person name="Martin F."/>
        </authorList>
    </citation>
    <scope>NUCLEOTIDE SEQUENCE</scope>
    <source>
        <strain evidence="1">JB14</strain>
    </source>
</reference>
<dbReference type="EMBL" id="ML769867">
    <property type="protein sequence ID" value="KAE9386571.1"/>
    <property type="molecule type" value="Genomic_DNA"/>
</dbReference>
<evidence type="ECO:0000313" key="2">
    <source>
        <dbReference type="Proteomes" id="UP000799118"/>
    </source>
</evidence>
<gene>
    <name evidence="1" type="ORF">BT96DRAFT_949019</name>
</gene>
<organism evidence="1 2">
    <name type="scientific">Gymnopus androsaceus JB14</name>
    <dbReference type="NCBI Taxonomy" id="1447944"/>
    <lineage>
        <taxon>Eukaryota</taxon>
        <taxon>Fungi</taxon>
        <taxon>Dikarya</taxon>
        <taxon>Basidiomycota</taxon>
        <taxon>Agaricomycotina</taxon>
        <taxon>Agaricomycetes</taxon>
        <taxon>Agaricomycetidae</taxon>
        <taxon>Agaricales</taxon>
        <taxon>Marasmiineae</taxon>
        <taxon>Omphalotaceae</taxon>
        <taxon>Gymnopus</taxon>
    </lineage>
</organism>
<dbReference type="Proteomes" id="UP000799118">
    <property type="component" value="Unassembled WGS sequence"/>
</dbReference>
<name>A0A6A4GLL7_9AGAR</name>